<organism evidence="2 3">
    <name type="scientific">Marivirga sericea</name>
    <dbReference type="NCBI Taxonomy" id="1028"/>
    <lineage>
        <taxon>Bacteria</taxon>
        <taxon>Pseudomonadati</taxon>
        <taxon>Bacteroidota</taxon>
        <taxon>Cytophagia</taxon>
        <taxon>Cytophagales</taxon>
        <taxon>Marivirgaceae</taxon>
        <taxon>Marivirga</taxon>
    </lineage>
</organism>
<feature type="domain" description="Ig-like" evidence="1">
    <location>
        <begin position="250"/>
        <end position="338"/>
    </location>
</feature>
<reference evidence="3" key="1">
    <citation type="submission" date="2017-04" db="EMBL/GenBank/DDBJ databases">
        <authorList>
            <person name="Varghese N."/>
            <person name="Submissions S."/>
        </authorList>
    </citation>
    <scope>NUCLEOTIDE SEQUENCE [LARGE SCALE GENOMIC DNA]</scope>
    <source>
        <strain evidence="3">DSM 4125</strain>
    </source>
</reference>
<dbReference type="RefSeq" id="WP_176223720.1">
    <property type="nucleotide sequence ID" value="NZ_FXAW01000001.1"/>
</dbReference>
<dbReference type="Gene3D" id="2.60.40.10">
    <property type="entry name" value="Immunoglobulins"/>
    <property type="match status" value="3"/>
</dbReference>
<evidence type="ECO:0000313" key="3">
    <source>
        <dbReference type="Proteomes" id="UP000193804"/>
    </source>
</evidence>
<evidence type="ECO:0000259" key="1">
    <source>
        <dbReference type="Pfam" id="PF19081"/>
    </source>
</evidence>
<dbReference type="InterPro" id="IPR013783">
    <property type="entry name" value="Ig-like_fold"/>
</dbReference>
<sequence length="605" mass="62944">MGFNSYSQVNITTADLSNICVGGGYYGLGDITIAEDAIDDFSVGTDVFFRIDAPVNFEFKAVSGSPSFYSFTSNELNIDAITITASYVEIQYDVTATAAIDEFTIQNLQVRAISGASIENLSKGTPSGLEGVINFPASPTFGEFSSIEAPTVLVQPINTDVCEGDDATLSVTADGAILNYQWERNAGSGFEIIDGSLPDAADYANFNTPTLQINNASTAINGYDYRAVITGVCLPVETSNTINLTVNPTPPAPSVTNQNEEICLGETVTLPVASGGAGNFRWYNDANLTSFIIEKANPTAAEIGFDNSTAGTYTVYVTENSAQSCEGEATTVSLIVNPGVNSTTITTNTTPSSTSVCDSETLTFTLTNTGTTRKYQLLDNSNAPFSSEVLGNGGSLQITSDAFVRATYGADETIRVRETILSTGCTAILTSPSNVNTITINELPTVTLNSDDLDNTICNGSTIVFTAGGATNYQFFINGNPVQGPSIINTFTTSTLADGDLVSVTGTDGNSCSNSPVGITITVEDAPAAPTIISSSGSTVCDGSNPEVTLTSQAAPNGGAYQWYKNGAEISGETNQTINISDPAGSGNYSVAVTDGNNAAFCLSP</sequence>
<dbReference type="AlphaFoldDB" id="A0A1X7IU51"/>
<keyword evidence="3" id="KW-1185">Reference proteome</keyword>
<accession>A0A1X7IU51</accession>
<dbReference type="InterPro" id="IPR044023">
    <property type="entry name" value="Ig_7"/>
</dbReference>
<evidence type="ECO:0000313" key="2">
    <source>
        <dbReference type="EMBL" id="SMG18360.1"/>
    </source>
</evidence>
<dbReference type="InterPro" id="IPR036179">
    <property type="entry name" value="Ig-like_dom_sf"/>
</dbReference>
<protein>
    <recommendedName>
        <fullName evidence="1">Ig-like domain-containing protein</fullName>
    </recommendedName>
</protein>
<name>A0A1X7IU51_9BACT</name>
<dbReference type="Pfam" id="PF19081">
    <property type="entry name" value="Ig_7"/>
    <property type="match status" value="1"/>
</dbReference>
<proteinExistence type="predicted"/>
<dbReference type="STRING" id="1028.SAMN05661096_01063"/>
<dbReference type="SUPFAM" id="SSF48726">
    <property type="entry name" value="Immunoglobulin"/>
    <property type="match status" value="1"/>
</dbReference>
<gene>
    <name evidence="2" type="ORF">SAMN05661096_01063</name>
</gene>
<dbReference type="EMBL" id="FXAW01000001">
    <property type="protein sequence ID" value="SMG18360.1"/>
    <property type="molecule type" value="Genomic_DNA"/>
</dbReference>
<dbReference type="Proteomes" id="UP000193804">
    <property type="component" value="Unassembled WGS sequence"/>
</dbReference>
<feature type="non-terminal residue" evidence="2">
    <location>
        <position position="605"/>
    </location>
</feature>